<dbReference type="AlphaFoldDB" id="A0AAC8ZMB8"/>
<name>A0AAC8ZMB8_9GAMM</name>
<evidence type="ECO:0000256" key="1">
    <source>
        <dbReference type="ARBA" id="ARBA00004651"/>
    </source>
</evidence>
<dbReference type="Proteomes" id="UP000242800">
    <property type="component" value="Chromosome"/>
</dbReference>
<proteinExistence type="inferred from homology"/>
<dbReference type="RefSeq" id="WP_064460666.1">
    <property type="nucleotide sequence ID" value="NZ_CP012505.1"/>
</dbReference>
<protein>
    <submittedName>
        <fullName evidence="11">Nucleoside permease</fullName>
    </submittedName>
</protein>
<evidence type="ECO:0000256" key="5">
    <source>
        <dbReference type="ARBA" id="ARBA00022989"/>
    </source>
</evidence>
<dbReference type="PANTHER" id="PTHR10590:SF23">
    <property type="entry name" value="NUPC_NUPG FAMILY NUCLEOSIDE CNT TRANSPORTER"/>
    <property type="match status" value="1"/>
</dbReference>
<dbReference type="GO" id="GO:0005337">
    <property type="term" value="F:nucleoside transmembrane transporter activity"/>
    <property type="evidence" value="ECO:0007669"/>
    <property type="project" value="InterPro"/>
</dbReference>
<feature type="transmembrane region" description="Helical" evidence="7">
    <location>
        <begin position="277"/>
        <end position="297"/>
    </location>
</feature>
<evidence type="ECO:0000256" key="3">
    <source>
        <dbReference type="ARBA" id="ARBA00022475"/>
    </source>
</evidence>
<feature type="domain" description="Concentrative nucleoside transporter N-terminal" evidence="8">
    <location>
        <begin position="10"/>
        <end position="83"/>
    </location>
</feature>
<feature type="domain" description="Nucleoside transporter/FeoB GTPase Gate" evidence="10">
    <location>
        <begin position="93"/>
        <end position="192"/>
    </location>
</feature>
<sequence length="398" mass="44334">MVIKSLYFILGLIVIYFLAYVWSNNRKNIRYKNLIIILIIQLILAKFMLSTSIGINIINYVNKCFEILLDSTRIGVSFVFGHLANTKEFIFFFDAAMPIVVMSAVIGILQYFMVLQFLVVAVGSILSKVTGMGKLESFNAVSSLTVGQQENFLIYKKIIGHLPANVLYTMAATAMSTVSLTIAGSYMSIIEPKYVCTAIVLNMLSTFFVLHIINPYDKDHSLNYDTLHADYETCRQSFFEMLSEYILDGFKVAIIVCVMIIGYIALLNLVDGIFQEVLGVTFRQILGYIFYPVAWILNIHGNEIFLSSQIMGTKIVTNEFVAMQELAKNSQQLSEHTKAVVSVFLVSFANFSSIGIIVGAVQALNKEASIKVARFSLKILYGAVLVSILSACVVGFIV</sequence>
<comment type="subcellular location">
    <subcellularLocation>
        <location evidence="1">Cell membrane</location>
        <topology evidence="1">Multi-pass membrane protein</topology>
    </subcellularLocation>
</comment>
<feature type="transmembrane region" description="Helical" evidence="7">
    <location>
        <begin position="96"/>
        <end position="126"/>
    </location>
</feature>
<feature type="transmembrane region" description="Helical" evidence="7">
    <location>
        <begin position="34"/>
        <end position="61"/>
    </location>
</feature>
<dbReference type="GO" id="GO:0005886">
    <property type="term" value="C:plasma membrane"/>
    <property type="evidence" value="ECO:0007669"/>
    <property type="project" value="UniProtKB-SubCell"/>
</dbReference>
<dbReference type="EMBL" id="CP012505">
    <property type="protein sequence ID" value="ALB01248.1"/>
    <property type="molecule type" value="Genomic_DNA"/>
</dbReference>
<feature type="transmembrane region" description="Helical" evidence="7">
    <location>
        <begin position="6"/>
        <end position="22"/>
    </location>
</feature>
<dbReference type="Pfam" id="PF07670">
    <property type="entry name" value="Gate"/>
    <property type="match status" value="1"/>
</dbReference>
<feature type="transmembrane region" description="Helical" evidence="7">
    <location>
        <begin position="339"/>
        <end position="363"/>
    </location>
</feature>
<accession>A0AAC8ZMB8</accession>
<feature type="transmembrane region" description="Helical" evidence="7">
    <location>
        <begin position="375"/>
        <end position="397"/>
    </location>
</feature>
<feature type="transmembrane region" description="Helical" evidence="7">
    <location>
        <begin position="194"/>
        <end position="213"/>
    </location>
</feature>
<comment type="similarity">
    <text evidence="2">Belongs to the concentrative nucleoside transporter (CNT) (TC 2.A.41) family.</text>
</comment>
<feature type="domain" description="Concentrative nucleoside transporter C-terminal" evidence="9">
    <location>
        <begin position="194"/>
        <end position="395"/>
    </location>
</feature>
<organism evidence="11 12">
    <name type="scientific">Francisella persica ATCC VR-331</name>
    <dbReference type="NCBI Taxonomy" id="1086726"/>
    <lineage>
        <taxon>Bacteria</taxon>
        <taxon>Pseudomonadati</taxon>
        <taxon>Pseudomonadota</taxon>
        <taxon>Gammaproteobacteria</taxon>
        <taxon>Thiotrichales</taxon>
        <taxon>Francisellaceae</taxon>
        <taxon>Francisella</taxon>
    </lineage>
</organism>
<dbReference type="InterPro" id="IPR011642">
    <property type="entry name" value="Gate_dom"/>
</dbReference>
<dbReference type="KEGG" id="fper:ACH24_00100"/>
<evidence type="ECO:0000256" key="7">
    <source>
        <dbReference type="SAM" id="Phobius"/>
    </source>
</evidence>
<evidence type="ECO:0000256" key="6">
    <source>
        <dbReference type="ARBA" id="ARBA00023136"/>
    </source>
</evidence>
<dbReference type="Pfam" id="PF01773">
    <property type="entry name" value="Nucleos_tra2_N"/>
    <property type="match status" value="1"/>
</dbReference>
<keyword evidence="5 7" id="KW-1133">Transmembrane helix</keyword>
<feature type="transmembrane region" description="Helical" evidence="7">
    <location>
        <begin position="250"/>
        <end position="270"/>
    </location>
</feature>
<dbReference type="InterPro" id="IPR011657">
    <property type="entry name" value="CNT_C_dom"/>
</dbReference>
<evidence type="ECO:0000259" key="10">
    <source>
        <dbReference type="Pfam" id="PF07670"/>
    </source>
</evidence>
<dbReference type="GO" id="GO:0015293">
    <property type="term" value="F:symporter activity"/>
    <property type="evidence" value="ECO:0007669"/>
    <property type="project" value="TreeGrafter"/>
</dbReference>
<keyword evidence="4 7" id="KW-0812">Transmembrane</keyword>
<evidence type="ECO:0000259" key="9">
    <source>
        <dbReference type="Pfam" id="PF07662"/>
    </source>
</evidence>
<dbReference type="InterPro" id="IPR008276">
    <property type="entry name" value="C_nuclsd_transpt"/>
</dbReference>
<evidence type="ECO:0000313" key="12">
    <source>
        <dbReference type="Proteomes" id="UP000242800"/>
    </source>
</evidence>
<reference evidence="11 12" key="1">
    <citation type="journal article" date="2016" name="Int. J. Syst. Evol. Microbiol.">
        <title>Reclassification of Wolbachia persica as Francisella persica comb. nov. and emended description of the family Francisellaceae.</title>
        <authorList>
            <person name="Larson M.A."/>
            <person name="Nalbantoglu U."/>
            <person name="Sayood K."/>
            <person name="Zentz E.B."/>
            <person name="Cer R.Z."/>
            <person name="Iwen P.C."/>
            <person name="Francesconi S.C."/>
            <person name="Bishop-Lilly K.A."/>
            <person name="Mokashi V.P."/>
            <person name="Sjostedt A."/>
            <person name="Hinrichs S.H."/>
        </authorList>
    </citation>
    <scope>NUCLEOTIDE SEQUENCE [LARGE SCALE GENOMIC DNA]</scope>
    <source>
        <strain evidence="11 12">FSC845</strain>
    </source>
</reference>
<evidence type="ECO:0000259" key="8">
    <source>
        <dbReference type="Pfam" id="PF01773"/>
    </source>
</evidence>
<dbReference type="Pfam" id="PF07662">
    <property type="entry name" value="Nucleos_tra2_C"/>
    <property type="match status" value="1"/>
</dbReference>
<evidence type="ECO:0000313" key="11">
    <source>
        <dbReference type="EMBL" id="ALB01248.1"/>
    </source>
</evidence>
<feature type="transmembrane region" description="Helical" evidence="7">
    <location>
        <begin position="67"/>
        <end position="84"/>
    </location>
</feature>
<dbReference type="InterPro" id="IPR002668">
    <property type="entry name" value="CNT_N_dom"/>
</dbReference>
<feature type="transmembrane region" description="Helical" evidence="7">
    <location>
        <begin position="166"/>
        <end position="187"/>
    </location>
</feature>
<evidence type="ECO:0000256" key="2">
    <source>
        <dbReference type="ARBA" id="ARBA00009033"/>
    </source>
</evidence>
<keyword evidence="3" id="KW-1003">Cell membrane</keyword>
<keyword evidence="6 7" id="KW-0472">Membrane</keyword>
<dbReference type="PANTHER" id="PTHR10590">
    <property type="entry name" value="SODIUM/NUCLEOSIDE COTRANSPORTER"/>
    <property type="match status" value="1"/>
</dbReference>
<evidence type="ECO:0000256" key="4">
    <source>
        <dbReference type="ARBA" id="ARBA00022692"/>
    </source>
</evidence>
<keyword evidence="12" id="KW-1185">Reference proteome</keyword>
<gene>
    <name evidence="11" type="ORF">ACH24_00100</name>
</gene>